<dbReference type="Proteomes" id="UP000572988">
    <property type="component" value="Unassembled WGS sequence"/>
</dbReference>
<keyword evidence="6" id="KW-1185">Reference proteome</keyword>
<evidence type="ECO:0000313" key="6">
    <source>
        <dbReference type="Proteomes" id="UP000572988"/>
    </source>
</evidence>
<organism evidence="4">
    <name type="scientific">Staphylococcus schleiferi</name>
    <dbReference type="NCBI Taxonomy" id="1295"/>
    <lineage>
        <taxon>Bacteria</taxon>
        <taxon>Bacillati</taxon>
        <taxon>Bacillota</taxon>
        <taxon>Bacilli</taxon>
        <taxon>Bacillales</taxon>
        <taxon>Staphylococcaceae</taxon>
        <taxon>Staphylococcus</taxon>
    </lineage>
</organism>
<reference evidence="4" key="2">
    <citation type="submission" date="2018-06" db="EMBL/GenBank/DDBJ databases">
        <authorList>
            <consortium name="Pathogen Informatics"/>
            <person name="Doyle S."/>
        </authorList>
    </citation>
    <scope>NUCLEOTIDE SEQUENCE [LARGE SCALE GENOMIC DNA]</scope>
    <source>
        <strain evidence="4">NCTC12218</strain>
    </source>
</reference>
<dbReference type="AlphaFoldDB" id="A0A7Z7VWG8"/>
<protein>
    <submittedName>
        <fullName evidence="4">Uncharacterized protein</fullName>
    </submittedName>
</protein>
<dbReference type="EMBL" id="LR962863">
    <property type="protein sequence ID" value="CAD7358993.1"/>
    <property type="molecule type" value="Genomic_DNA"/>
</dbReference>
<dbReference type="EMBL" id="UHEF01000001">
    <property type="protein sequence ID" value="SUM87323.1"/>
    <property type="molecule type" value="Genomic_DNA"/>
</dbReference>
<keyword evidence="1" id="KW-1133">Transmembrane helix</keyword>
<name>A0A7Z7VWG8_STASC</name>
<sequence>MDKARIIKGLIIALLLGVFFFVINVNQHGISPVALATKSIMVAVVFAVLYILTFSILSSDERKQLFGPPLLIGLIIGLLAGMLFNQPLIGCLIGIVLGIAVGWIRYRMKRRD</sequence>
<feature type="transmembrane region" description="Helical" evidence="1">
    <location>
        <begin position="65"/>
        <end position="81"/>
    </location>
</feature>
<feature type="transmembrane region" description="Helical" evidence="1">
    <location>
        <begin position="7"/>
        <end position="27"/>
    </location>
</feature>
<evidence type="ECO:0000313" key="5">
    <source>
        <dbReference type="Proteomes" id="UP000264146"/>
    </source>
</evidence>
<keyword evidence="1" id="KW-0812">Transmembrane</keyword>
<dbReference type="GeneID" id="93789310"/>
<feature type="transmembrane region" description="Helical" evidence="1">
    <location>
        <begin position="33"/>
        <end position="53"/>
    </location>
</feature>
<evidence type="ECO:0000256" key="1">
    <source>
        <dbReference type="SAM" id="Phobius"/>
    </source>
</evidence>
<feature type="transmembrane region" description="Helical" evidence="1">
    <location>
        <begin position="87"/>
        <end position="106"/>
    </location>
</feature>
<accession>A0A7Z7VWG8</accession>
<reference evidence="2 5" key="3">
    <citation type="submission" date="2020-11" db="EMBL/GenBank/DDBJ databases">
        <authorList>
            <consortium name="Pathogen Informatics"/>
        </authorList>
    </citation>
    <scope>NUCLEOTIDE SEQUENCE [LARGE SCALE GENOMIC DNA]</scope>
    <source>
        <strain evidence="2 5">NCTC12218</strain>
    </source>
</reference>
<evidence type="ECO:0000313" key="2">
    <source>
        <dbReference type="EMBL" id="CAD7358993.1"/>
    </source>
</evidence>
<evidence type="ECO:0000313" key="4">
    <source>
        <dbReference type="EMBL" id="SUM87323.1"/>
    </source>
</evidence>
<dbReference type="Proteomes" id="UP000264146">
    <property type="component" value="Chromosome"/>
</dbReference>
<proteinExistence type="predicted"/>
<dbReference type="EMBL" id="POVK01000045">
    <property type="protein sequence ID" value="NHA34961.1"/>
    <property type="molecule type" value="Genomic_DNA"/>
</dbReference>
<reference evidence="3 6" key="1">
    <citation type="submission" date="2018-01" db="EMBL/GenBank/DDBJ databases">
        <title>Complete genome sequence of Staphylococcus Scheliferi isolated from human.</title>
        <authorList>
            <person name="Abouelkhair M.A."/>
            <person name="Bemis D.A."/>
            <person name="Kania S.A."/>
        </authorList>
    </citation>
    <scope>NUCLEOTIDE SEQUENCE [LARGE SCALE GENOMIC DNA]</scope>
    <source>
        <strain evidence="3 6">ATCC 43808</strain>
    </source>
</reference>
<keyword evidence="1" id="KW-0472">Membrane</keyword>
<dbReference type="RefSeq" id="WP_016426279.1">
    <property type="nucleotide sequence ID" value="NZ_CABKRV010000002.1"/>
</dbReference>
<evidence type="ECO:0000313" key="3">
    <source>
        <dbReference type="EMBL" id="NHA34961.1"/>
    </source>
</evidence>
<gene>
    <name evidence="3" type="ORF">C1O36_10850</name>
    <name evidence="4" type="ORF">NCTC12218_00579</name>
</gene>